<dbReference type="VEuPathDB" id="ToxoDB:TGFOU_216680C"/>
<keyword evidence="1" id="KW-1133">Transmembrane helix</keyword>
<gene>
    <name evidence="2" type="ORF">TGFOU_216680C</name>
</gene>
<organism evidence="2 3">
    <name type="scientific">Toxoplasma gondii FOU</name>
    <dbReference type="NCBI Taxonomy" id="943167"/>
    <lineage>
        <taxon>Eukaryota</taxon>
        <taxon>Sar</taxon>
        <taxon>Alveolata</taxon>
        <taxon>Apicomplexa</taxon>
        <taxon>Conoidasida</taxon>
        <taxon>Coccidia</taxon>
        <taxon>Eucoccidiorida</taxon>
        <taxon>Eimeriorina</taxon>
        <taxon>Sarcocystidae</taxon>
        <taxon>Toxoplasma</taxon>
    </lineage>
</organism>
<keyword evidence="2" id="KW-0378">Hydrolase</keyword>
<dbReference type="AlphaFoldDB" id="A0A086K9R2"/>
<dbReference type="GO" id="GO:0004623">
    <property type="term" value="F:phospholipase A2 activity"/>
    <property type="evidence" value="ECO:0007669"/>
    <property type="project" value="UniProtKB-EC"/>
</dbReference>
<reference evidence="2 3" key="1">
    <citation type="submission" date="2014-07" db="EMBL/GenBank/DDBJ databases">
        <authorList>
            <person name="Sibley D."/>
            <person name="Venepally P."/>
            <person name="Karamycheva S."/>
            <person name="Hadjithomas M."/>
            <person name="Khan A."/>
            <person name="Brunk B."/>
            <person name="Roos D."/>
            <person name="Caler E."/>
            <person name="Lorenzi H."/>
        </authorList>
    </citation>
    <scope>NUCLEOTIDE SEQUENCE [LARGE SCALE GENOMIC DNA]</scope>
    <source>
        <strain evidence="2 3">FOU</strain>
    </source>
</reference>
<comment type="caution">
    <text evidence="2">The sequence shown here is derived from an EMBL/GenBank/DDBJ whole genome shotgun (WGS) entry which is preliminary data.</text>
</comment>
<dbReference type="EMBL" id="AEYH02002271">
    <property type="protein sequence ID" value="KFG41130.1"/>
    <property type="molecule type" value="Genomic_DNA"/>
</dbReference>
<sequence>AREDYLAKSEREKAATLEAMERATARRRTLLRLLGFVVVAIIFLLLYFGLELFIARDSRKRR</sequence>
<feature type="transmembrane region" description="Helical" evidence="1">
    <location>
        <begin position="30"/>
        <end position="54"/>
    </location>
</feature>
<name>A0A086K9R2_TOXGO</name>
<feature type="non-terminal residue" evidence="2">
    <location>
        <position position="1"/>
    </location>
</feature>
<dbReference type="Proteomes" id="UP000028838">
    <property type="component" value="Unassembled WGS sequence"/>
</dbReference>
<proteinExistence type="predicted"/>
<evidence type="ECO:0000256" key="1">
    <source>
        <dbReference type="SAM" id="Phobius"/>
    </source>
</evidence>
<keyword evidence="1" id="KW-0472">Membrane</keyword>
<accession>A0A086K9R2</accession>
<dbReference type="EC" id="3.1.1.4" evidence="2"/>
<evidence type="ECO:0000313" key="2">
    <source>
        <dbReference type="EMBL" id="KFG41130.1"/>
    </source>
</evidence>
<keyword evidence="1" id="KW-0812">Transmembrane</keyword>
<evidence type="ECO:0000313" key="3">
    <source>
        <dbReference type="Proteomes" id="UP000028838"/>
    </source>
</evidence>
<protein>
    <submittedName>
        <fullName evidence="2">Ankyrin repeat-containing protein</fullName>
        <ecNumber evidence="2">3.1.1.4</ecNumber>
    </submittedName>
</protein>